<feature type="compositionally biased region" description="Basic and acidic residues" evidence="1">
    <location>
        <begin position="2232"/>
        <end position="2247"/>
    </location>
</feature>
<evidence type="ECO:0000313" key="5">
    <source>
        <dbReference type="Proteomes" id="UP000242188"/>
    </source>
</evidence>
<evidence type="ECO:0000259" key="2">
    <source>
        <dbReference type="PROSITE" id="PS51232"/>
    </source>
</evidence>
<feature type="region of interest" description="Disordered" evidence="1">
    <location>
        <begin position="954"/>
        <end position="1019"/>
    </location>
</feature>
<proteinExistence type="predicted"/>
<dbReference type="PROSITE" id="PS51232">
    <property type="entry name" value="GBD_FH3"/>
    <property type="match status" value="1"/>
</dbReference>
<feature type="compositionally biased region" description="Basic and acidic residues" evidence="1">
    <location>
        <begin position="1289"/>
        <end position="1315"/>
    </location>
</feature>
<evidence type="ECO:0000259" key="3">
    <source>
        <dbReference type="PROSITE" id="PS51444"/>
    </source>
</evidence>
<sequence>MEESVSDSEVDFYNPKSEHKSNVPRKGTKRWAYAVRRASIGWSPHYSQSTDSTTDHSGETAIQPERVVELLRSPSVQTYTTLKRKLLKAKANPEWILRFLHSDGLELLFESLEQISKQRPNSFLDAVLQVGCVECVKTVMDSSLGLDYIVENKDFTPKFAAALDTDNVTVKKQVFELLSALCVYSKDGYKRALEALDKYKVAKKQKYRFSLLIDELKSAESVEYKTILLEFINCIIIYTQKIEDRIRIRNEFFGLKLQEVINQLRRQDDLDPNVNVQLDVFVEHKANDDEQLPGAKGVDLNCSLDVFHTIFKTVDDTPQEIHFLTCLQHMLKIDQNDANCDIIWQTVEKLVCRATLVESEADAQKLLRKRERSTDGLQCPNCKAHERVTSPRRGNSSSSVALPGLTDSNESTKTVPTPAPPGPPPPPPPPVPGGAPPPPPPPPPGIGGAPPAPPPMPGMPSVPGAPPPPPSFNMKGPNARNGVVIKLPQQNVPKPKTKMRSLQWQKIPTNKVLSGKPNIWSTAGRRFNGYVSNMDFEAIEELFSVPSPQAPAISTSNNGSSGTLERKKKESTEINLLDGKRSLNVNIFLRQFRMPNDQIVQLLRDGVSERFESERLKGLLRILPDQDEIERLHNFDGDKERLGSAEKFFLCLLGLPQYKLRIEGMLVKEEFKSNMDYIKPHVEAVIETANQIKAHDDLQELFYLVLIAGNYLNGGNYAGDAAGFKLSSLIKLTETRANKPRMNLLHFVIMQAEDKNPELLTFPEKLKYLKDATQAPLESLSSDITNLAHRVKGISQELETVGTDFKAQMAGFLTDAEKDIKELQADLKDMESLRLELADFFCEDRNTFRLDECFKALHTFCERFQKSIVENEQRKKQEKKAEARRNQQMKESVKKETSVEDLKSPDEMVMERGEGEQQDGSILDILLADVRRGFTGKRLGDNNFSVKKVQKISLSGNNNNTKDDSDNKKEKEKFQRGGYGRSSFRKKNVAPQPDDSADSESTCSSLDDANDINSNKITKGTDDNLFHILMTAETKPSESKFERFGSLRRKRNERQQNKTLDVFGDRERAQSPSVDTIKQEDSVPKRSRTPTSVGGARPRSSEIEDETPKRPVRRVQSMVEKSTVEKAIANHESIEKNENTVAERLKRKLAGGRRDSKSPDPMSNRPITPVGDTTVSSGTDVDTGDAKASPRWRSGIDSTPRGLQTIDEKGRLEISELAKTKESSDTKDSSVTSSMEQSRDRMQRRFSEKDINASHIKTLLENVKPKEETNSDEEPRVSISLKKMIGRRWHSDLGKTDIDQVLKQIEDSEKRKEPIPSEQVVPQAQSEQADESEALKQRRSKRKLRSHLSMEDVHTAMQTFKPDTNPSSATEDNITTTVTATMHPVPKSPVSPKGRSRSGSESDSKTPNKENKSQKDKDSSTVKKAAKLAANMRFRLKRFGDKDKSQSKKSNGRWKSDVQRDEVDQALKEAKSGMSRSKSYDESVARKAASENGHFSLADGKETDYPESERRSSLRGSVGRLSASDPRRNGHYFPTSDSDSEVPPDGTSSPKRALSYKSDSPKSSSRLSIKSTSTSTETLRCDTPYSDTESSSTDQLASSKRSSVNSDFNSSEPVAPPRRRPVSMIERNEIEDAMVSSNDLEEQDQLPHTLLSKWKERRVTNRRQSHYDNVTDDTPSSPRANHESHPTRTYNGLTINHKSEGSGDSFRNDIGSRCSYASSSDSARDEGFETMSGTVSQRTSMSSTLESELIPTFSRKPEPSSKVFVSDKLNEPDIIIPPKQEITVARAQKQSELAARKQRTESWTEAVVATNLKDSSLDSSIEYSATSPDSGHGTSKEDVWSSNLDLVATLREGSPASPITVNPKGAPIAVPENSDFTSKQKRVPSYMKNTASSGTRTQRTTSTVNDNKRRSTSANTSTKSTTKASVRNSRTNLNKSKTTESNTSIVSLVSGVSDIQSPSTSKSTPTRKSSNTSTRASTPLSRSTTPHPPSSSSRSTTPHSSSRPVTPLDRPTTPSHRTPSSGSKGLSRTQSLRVTSTTPRPSLGSSADKKRLSSIGTGSEKPKEKSATPRRSFMSPTASSASKLRDDGATSPVPPTPPPRTTSASTSASSKTTKPVDTKTKSKAPAPPANTTLDPSPLKRHNSMRLPAAKAAASRLTHKEYPLSSKEAAAQTTENKSKSIMGRLGGNKVKPDSAGLTPKKLATVDEQGNDGVEKSSFMKRMVNKAKVTSPKKSTDKKTDSTKKSVKK</sequence>
<feature type="compositionally biased region" description="Polar residues" evidence="1">
    <location>
        <begin position="1585"/>
        <end position="1612"/>
    </location>
</feature>
<name>A0A210QAN1_MIZYE</name>
<feature type="region of interest" description="Disordered" evidence="1">
    <location>
        <begin position="1"/>
        <end position="25"/>
    </location>
</feature>
<feature type="compositionally biased region" description="Basic and acidic residues" evidence="1">
    <location>
        <begin position="1454"/>
        <end position="1471"/>
    </location>
</feature>
<dbReference type="InterPro" id="IPR016024">
    <property type="entry name" value="ARM-type_fold"/>
</dbReference>
<feature type="compositionally biased region" description="Low complexity" evidence="1">
    <location>
        <begin position="1890"/>
        <end position="1903"/>
    </location>
</feature>
<dbReference type="STRING" id="6573.A0A210QAN1"/>
<dbReference type="InterPro" id="IPR014768">
    <property type="entry name" value="GBD/FH3_dom"/>
</dbReference>
<comment type="caution">
    <text evidence="4">The sequence shown here is derived from an EMBL/GenBank/DDBJ whole genome shotgun (WGS) entry which is preliminary data.</text>
</comment>
<feature type="compositionally biased region" description="Pro residues" evidence="1">
    <location>
        <begin position="417"/>
        <end position="471"/>
    </location>
</feature>
<dbReference type="GO" id="GO:0030036">
    <property type="term" value="P:actin cytoskeleton organization"/>
    <property type="evidence" value="ECO:0007669"/>
    <property type="project" value="InterPro"/>
</dbReference>
<feature type="compositionally biased region" description="Low complexity" evidence="1">
    <location>
        <begin position="1170"/>
        <end position="1181"/>
    </location>
</feature>
<gene>
    <name evidence="4" type="ORF">KP79_PYT13045</name>
</gene>
<dbReference type="SUPFAM" id="SSF48371">
    <property type="entry name" value="ARM repeat"/>
    <property type="match status" value="1"/>
</dbReference>
<feature type="compositionally biased region" description="Acidic residues" evidence="1">
    <location>
        <begin position="1"/>
        <end position="10"/>
    </location>
</feature>
<feature type="compositionally biased region" description="Low complexity" evidence="1">
    <location>
        <begin position="1712"/>
        <end position="1721"/>
    </location>
</feature>
<feature type="compositionally biased region" description="Basic and acidic residues" evidence="1">
    <location>
        <begin position="1499"/>
        <end position="1512"/>
    </location>
</feature>
<dbReference type="InterPro" id="IPR010472">
    <property type="entry name" value="FH3_dom"/>
</dbReference>
<dbReference type="GO" id="GO:0031267">
    <property type="term" value="F:small GTPase binding"/>
    <property type="evidence" value="ECO:0007669"/>
    <property type="project" value="InterPro"/>
</dbReference>
<feature type="compositionally biased region" description="Basic and acidic residues" evidence="1">
    <location>
        <begin position="891"/>
        <end position="906"/>
    </location>
</feature>
<feature type="compositionally biased region" description="Polar residues" evidence="1">
    <location>
        <begin position="2012"/>
        <end position="2045"/>
    </location>
</feature>
<feature type="compositionally biased region" description="Basic and acidic residues" evidence="1">
    <location>
        <begin position="1035"/>
        <end position="1045"/>
    </location>
</feature>
<feature type="compositionally biased region" description="Polar residues" evidence="1">
    <location>
        <begin position="392"/>
        <end position="415"/>
    </location>
</feature>
<feature type="compositionally biased region" description="Basic residues" evidence="1">
    <location>
        <begin position="1337"/>
        <end position="1346"/>
    </location>
</feature>
<feature type="compositionally biased region" description="Polar residues" evidence="1">
    <location>
        <begin position="999"/>
        <end position="1018"/>
    </location>
</feature>
<feature type="compositionally biased region" description="Basic and acidic residues" evidence="1">
    <location>
        <begin position="1099"/>
        <end position="1109"/>
    </location>
</feature>
<feature type="compositionally biased region" description="Low complexity" evidence="1">
    <location>
        <begin position="1957"/>
        <end position="2007"/>
    </location>
</feature>
<protein>
    <submittedName>
        <fullName evidence="4">FH2 domain-containing protein 1</fullName>
    </submittedName>
</protein>
<evidence type="ECO:0000256" key="1">
    <source>
        <dbReference type="SAM" id="MobiDB-lite"/>
    </source>
</evidence>
<feature type="region of interest" description="Disordered" evidence="1">
    <location>
        <begin position="371"/>
        <end position="479"/>
    </location>
</feature>
<feature type="domain" description="GBD/FH3" evidence="2">
    <location>
        <begin position="2"/>
        <end position="362"/>
    </location>
</feature>
<dbReference type="InterPro" id="IPR015425">
    <property type="entry name" value="FH2_Formin"/>
</dbReference>
<organism evidence="4 5">
    <name type="scientific">Mizuhopecten yessoensis</name>
    <name type="common">Japanese scallop</name>
    <name type="synonym">Patinopecten yessoensis</name>
    <dbReference type="NCBI Taxonomy" id="6573"/>
    <lineage>
        <taxon>Eukaryota</taxon>
        <taxon>Metazoa</taxon>
        <taxon>Spiralia</taxon>
        <taxon>Lophotrochozoa</taxon>
        <taxon>Mollusca</taxon>
        <taxon>Bivalvia</taxon>
        <taxon>Autobranchia</taxon>
        <taxon>Pteriomorphia</taxon>
        <taxon>Pectinida</taxon>
        <taxon>Pectinoidea</taxon>
        <taxon>Pectinidae</taxon>
        <taxon>Mizuhopecten</taxon>
    </lineage>
</organism>
<dbReference type="GO" id="GO:0003779">
    <property type="term" value="F:actin binding"/>
    <property type="evidence" value="ECO:0007669"/>
    <property type="project" value="InterPro"/>
</dbReference>
<dbReference type="Pfam" id="PF02181">
    <property type="entry name" value="FH2"/>
    <property type="match status" value="1"/>
</dbReference>
<dbReference type="Gene3D" id="1.20.58.2220">
    <property type="entry name" value="Formin, FH2 domain"/>
    <property type="match status" value="1"/>
</dbReference>
<feature type="compositionally biased region" description="Basic and acidic residues" evidence="1">
    <location>
        <begin position="1263"/>
        <end position="1276"/>
    </location>
</feature>
<accession>A0A210QAN1</accession>
<dbReference type="Gene3D" id="1.25.10.10">
    <property type="entry name" value="Leucine-rich Repeat Variant"/>
    <property type="match status" value="1"/>
</dbReference>
<feature type="compositionally biased region" description="Polar residues" evidence="1">
    <location>
        <begin position="1926"/>
        <end position="1947"/>
    </location>
</feature>
<reference evidence="4 5" key="1">
    <citation type="journal article" date="2017" name="Nat. Ecol. Evol.">
        <title>Scallop genome provides insights into evolution of bilaterian karyotype and development.</title>
        <authorList>
            <person name="Wang S."/>
            <person name="Zhang J."/>
            <person name="Jiao W."/>
            <person name="Li J."/>
            <person name="Xun X."/>
            <person name="Sun Y."/>
            <person name="Guo X."/>
            <person name="Huan P."/>
            <person name="Dong B."/>
            <person name="Zhang L."/>
            <person name="Hu X."/>
            <person name="Sun X."/>
            <person name="Wang J."/>
            <person name="Zhao C."/>
            <person name="Wang Y."/>
            <person name="Wang D."/>
            <person name="Huang X."/>
            <person name="Wang R."/>
            <person name="Lv J."/>
            <person name="Li Y."/>
            <person name="Zhang Z."/>
            <person name="Liu B."/>
            <person name="Lu W."/>
            <person name="Hui Y."/>
            <person name="Liang J."/>
            <person name="Zhou Z."/>
            <person name="Hou R."/>
            <person name="Li X."/>
            <person name="Liu Y."/>
            <person name="Li H."/>
            <person name="Ning X."/>
            <person name="Lin Y."/>
            <person name="Zhao L."/>
            <person name="Xing Q."/>
            <person name="Dou J."/>
            <person name="Li Y."/>
            <person name="Mao J."/>
            <person name="Guo H."/>
            <person name="Dou H."/>
            <person name="Li T."/>
            <person name="Mu C."/>
            <person name="Jiang W."/>
            <person name="Fu Q."/>
            <person name="Fu X."/>
            <person name="Miao Y."/>
            <person name="Liu J."/>
            <person name="Yu Q."/>
            <person name="Li R."/>
            <person name="Liao H."/>
            <person name="Li X."/>
            <person name="Kong Y."/>
            <person name="Jiang Z."/>
            <person name="Chourrout D."/>
            <person name="Li R."/>
            <person name="Bao Z."/>
        </authorList>
    </citation>
    <scope>NUCLEOTIDE SEQUENCE [LARGE SCALE GENOMIC DNA]</scope>
    <source>
        <strain evidence="4 5">PY_sf001</strain>
    </source>
</reference>
<feature type="region of interest" description="Disordered" evidence="1">
    <location>
        <begin position="871"/>
        <end position="906"/>
    </location>
</feature>
<feature type="compositionally biased region" description="Polar residues" evidence="1">
    <location>
        <begin position="1356"/>
        <end position="1380"/>
    </location>
</feature>
<dbReference type="EMBL" id="NEDP02004404">
    <property type="protein sequence ID" value="OWF45788.1"/>
    <property type="molecule type" value="Genomic_DNA"/>
</dbReference>
<dbReference type="PROSITE" id="PS51444">
    <property type="entry name" value="FH2"/>
    <property type="match status" value="1"/>
</dbReference>
<dbReference type="Pfam" id="PF06367">
    <property type="entry name" value="Drf_FH3"/>
    <property type="match status" value="1"/>
</dbReference>
<feature type="compositionally biased region" description="Basic and acidic residues" evidence="1">
    <location>
        <begin position="871"/>
        <end position="885"/>
    </location>
</feature>
<dbReference type="InterPro" id="IPR042201">
    <property type="entry name" value="FH2_Formin_sf"/>
</dbReference>
<feature type="compositionally biased region" description="Basic and acidic residues" evidence="1">
    <location>
        <begin position="1398"/>
        <end position="1421"/>
    </location>
</feature>
<dbReference type="InterPro" id="IPR011989">
    <property type="entry name" value="ARM-like"/>
</dbReference>
<feature type="compositionally biased region" description="Basic and acidic residues" evidence="1">
    <location>
        <begin position="1478"/>
        <end position="1489"/>
    </location>
</feature>
<dbReference type="PANTHER" id="PTHR46345">
    <property type="entry name" value="INVERTED FORMIN-2"/>
    <property type="match status" value="1"/>
</dbReference>
<feature type="compositionally biased region" description="Polar residues" evidence="1">
    <location>
        <begin position="1731"/>
        <end position="1744"/>
    </location>
</feature>
<feature type="compositionally biased region" description="Basic and acidic residues" evidence="1">
    <location>
        <begin position="1122"/>
        <end position="1144"/>
    </location>
</feature>
<keyword evidence="5" id="KW-1185">Reference proteome</keyword>
<dbReference type="SMART" id="SM01140">
    <property type="entry name" value="Drf_GBD"/>
    <property type="match status" value="1"/>
</dbReference>
<feature type="domain" description="FH2" evidence="3">
    <location>
        <begin position="489"/>
        <end position="890"/>
    </location>
</feature>
<dbReference type="OrthoDB" id="26518at2759"/>
<evidence type="ECO:0000313" key="4">
    <source>
        <dbReference type="EMBL" id="OWF45788.1"/>
    </source>
</evidence>
<dbReference type="SUPFAM" id="SSF101447">
    <property type="entry name" value="Formin homology 2 domain (FH2 domain)"/>
    <property type="match status" value="1"/>
</dbReference>
<dbReference type="Pfam" id="PF06371">
    <property type="entry name" value="Drf_GBD"/>
    <property type="match status" value="1"/>
</dbReference>
<dbReference type="SMART" id="SM01139">
    <property type="entry name" value="Drf_FH3"/>
    <property type="match status" value="1"/>
</dbReference>
<feature type="compositionally biased region" description="Basic and acidic residues" evidence="1">
    <location>
        <begin position="961"/>
        <end position="975"/>
    </location>
</feature>
<dbReference type="SMART" id="SM00498">
    <property type="entry name" value="FH2"/>
    <property type="match status" value="1"/>
</dbReference>
<dbReference type="Proteomes" id="UP000242188">
    <property type="component" value="Unassembled WGS sequence"/>
</dbReference>
<dbReference type="InterPro" id="IPR010473">
    <property type="entry name" value="GTPase-bd"/>
</dbReference>
<feature type="compositionally biased region" description="Low complexity" evidence="1">
    <location>
        <begin position="1555"/>
        <end position="1576"/>
    </location>
</feature>
<feature type="region of interest" description="Disordered" evidence="1">
    <location>
        <begin position="1035"/>
        <end position="1744"/>
    </location>
</feature>
<feature type="compositionally biased region" description="Basic and acidic residues" evidence="1">
    <location>
        <begin position="1237"/>
        <end position="1252"/>
    </location>
</feature>
<dbReference type="PANTHER" id="PTHR46345:SF8">
    <property type="entry name" value="FORMIN 3, ISOFORM B"/>
    <property type="match status" value="1"/>
</dbReference>
<feature type="region of interest" description="Disordered" evidence="1">
    <location>
        <begin position="1853"/>
        <end position="2247"/>
    </location>
</feature>
<feature type="compositionally biased region" description="Low complexity" evidence="1">
    <location>
        <begin position="1912"/>
        <end position="1925"/>
    </location>
</feature>
<feature type="compositionally biased region" description="Polar residues" evidence="1">
    <location>
        <begin position="1687"/>
        <end position="1696"/>
    </location>
</feature>
<feature type="compositionally biased region" description="Low complexity" evidence="1">
    <location>
        <begin position="2101"/>
        <end position="2113"/>
    </location>
</feature>
<dbReference type="Gene3D" id="1.10.238.150">
    <property type="entry name" value="Formin, FH3 diaphanous domain"/>
    <property type="match status" value="1"/>
</dbReference>
<feature type="compositionally biased region" description="Basic and acidic residues" evidence="1">
    <location>
        <begin position="1206"/>
        <end position="1228"/>
    </location>
</feature>
<feature type="compositionally biased region" description="Low complexity" evidence="1">
    <location>
        <begin position="1514"/>
        <end position="1524"/>
    </location>
</feature>